<evidence type="ECO:0000313" key="7">
    <source>
        <dbReference type="EMBL" id="PHT89896.1"/>
    </source>
</evidence>
<dbReference type="Pfam" id="PF12783">
    <property type="entry name" value="Sec7-like_HUS"/>
    <property type="match status" value="1"/>
</dbReference>
<organism evidence="7 8">
    <name type="scientific">Capsicum annuum</name>
    <name type="common">Capsicum pepper</name>
    <dbReference type="NCBI Taxonomy" id="4072"/>
    <lineage>
        <taxon>Eukaryota</taxon>
        <taxon>Viridiplantae</taxon>
        <taxon>Streptophyta</taxon>
        <taxon>Embryophyta</taxon>
        <taxon>Tracheophyta</taxon>
        <taxon>Spermatophyta</taxon>
        <taxon>Magnoliopsida</taxon>
        <taxon>eudicotyledons</taxon>
        <taxon>Gunneridae</taxon>
        <taxon>Pentapetalae</taxon>
        <taxon>asterids</taxon>
        <taxon>lamiids</taxon>
        <taxon>Solanales</taxon>
        <taxon>Solanaceae</taxon>
        <taxon>Solanoideae</taxon>
        <taxon>Capsiceae</taxon>
        <taxon>Capsicum</taxon>
    </lineage>
</organism>
<dbReference type="InterPro" id="IPR032691">
    <property type="entry name" value="Mon2/Sec7/BIG1-like_HUS"/>
</dbReference>
<reference evidence="7 8" key="2">
    <citation type="journal article" date="2017" name="Genome Biol.">
        <title>New reference genome sequences of hot pepper reveal the massive evolution of plant disease-resistance genes by retroduplication.</title>
        <authorList>
            <person name="Kim S."/>
            <person name="Park J."/>
            <person name="Yeom S.I."/>
            <person name="Kim Y.M."/>
            <person name="Seo E."/>
            <person name="Kim K.T."/>
            <person name="Kim M.S."/>
            <person name="Lee J.M."/>
            <person name="Cheong K."/>
            <person name="Shin H.S."/>
            <person name="Kim S.B."/>
            <person name="Han K."/>
            <person name="Lee J."/>
            <person name="Park M."/>
            <person name="Lee H.A."/>
            <person name="Lee H.Y."/>
            <person name="Lee Y."/>
            <person name="Oh S."/>
            <person name="Lee J.H."/>
            <person name="Choi E."/>
            <person name="Choi E."/>
            <person name="Lee S.E."/>
            <person name="Jeon J."/>
            <person name="Kim H."/>
            <person name="Choi G."/>
            <person name="Song H."/>
            <person name="Lee J."/>
            <person name="Lee S.C."/>
            <person name="Kwon J.K."/>
            <person name="Lee H.Y."/>
            <person name="Koo N."/>
            <person name="Hong Y."/>
            <person name="Kim R.W."/>
            <person name="Kang W.H."/>
            <person name="Huh J.H."/>
            <person name="Kang B.C."/>
            <person name="Yang T.J."/>
            <person name="Lee Y.H."/>
            <person name="Bennetzen J.L."/>
            <person name="Choi D."/>
        </authorList>
    </citation>
    <scope>NUCLEOTIDE SEQUENCE [LARGE SCALE GENOMIC DNA]</scope>
    <source>
        <strain evidence="8">cv. CM334</strain>
    </source>
</reference>
<evidence type="ECO:0000259" key="4">
    <source>
        <dbReference type="Pfam" id="PF12783"/>
    </source>
</evidence>
<gene>
    <name evidence="7" type="ORF">T459_05009</name>
</gene>
<dbReference type="Pfam" id="PF16213">
    <property type="entry name" value="DCB"/>
    <property type="match status" value="1"/>
</dbReference>
<dbReference type="InterPro" id="IPR032629">
    <property type="entry name" value="DCB_dom"/>
</dbReference>
<dbReference type="PANTHER" id="PTHR10663">
    <property type="entry name" value="GUANYL-NUCLEOTIDE EXCHANGE FACTOR"/>
    <property type="match status" value="1"/>
</dbReference>
<protein>
    <submittedName>
        <fullName evidence="7">Uncharacterized protein</fullName>
    </submittedName>
</protein>
<sequence>MGDESSNYSSDKMMGVFLLSAQGNRKIDDDVTHRIGARWMKWKLASELILNPLINVAGSGHLKIVEAALDAVQQLIAYGYLRGEVDPTWGPDAKLLSKLIGFVCKCHDLGDDAVELLVTKSILSAVTSVLIRIHGDSLLQVVRTCYDIYLESKNVVNQTTAKASLVQMLVIVFWRMEADSSTVPWQPTVVAELMEPAEKNDTDGSMSLFVQGFITKVLQDIDGVFNAGTLRVGATPTGAHDEAFETTTSTVEAKKGELVDREGERDDDSEVQIWNKLRRDAFLVFRALCKFSLKTPPKEAAADPLLMKGKIVALELLKILLENAGAIFRTSDRYSDARLVASALSFLNVLQLVAMYGAYLEQVSALAAALTNTVKCQYYSHKSYNVDHGNRLRVPIFSYMVSEYRQTHSLRKPTVVVLRFFSCIEIDDLKEKLKMATLVSSSNSSGKKSKSKRRVSCSSQAQVESTFVWDVTIVGGEVSYKEDFVPEDETCYTIIIQKDKKVSSPIRNAFKNTEAGKVVLTIKNSSSKKKRAFYRHKIKKSAI</sequence>
<evidence type="ECO:0000259" key="5">
    <source>
        <dbReference type="Pfam" id="PF16213"/>
    </source>
</evidence>
<feature type="domain" description="Mon2/Sec7/BIG1-like HUS" evidence="4">
    <location>
        <begin position="278"/>
        <end position="334"/>
    </location>
</feature>
<dbReference type="EMBL" id="AYRZ02000002">
    <property type="protein sequence ID" value="PHT89896.1"/>
    <property type="molecule type" value="Genomic_DNA"/>
</dbReference>
<dbReference type="Pfam" id="PF25099">
    <property type="entry name" value="GOLD_PATL1_C"/>
    <property type="match status" value="1"/>
</dbReference>
<dbReference type="Gramene" id="PHT89896">
    <property type="protein sequence ID" value="PHT89896"/>
    <property type="gene ID" value="T459_05009"/>
</dbReference>
<reference evidence="7 8" key="1">
    <citation type="journal article" date="2014" name="Nat. Genet.">
        <title>Genome sequence of the hot pepper provides insights into the evolution of pungency in Capsicum species.</title>
        <authorList>
            <person name="Kim S."/>
            <person name="Park M."/>
            <person name="Yeom S.I."/>
            <person name="Kim Y.M."/>
            <person name="Lee J.M."/>
            <person name="Lee H.A."/>
            <person name="Seo E."/>
            <person name="Choi J."/>
            <person name="Cheong K."/>
            <person name="Kim K.T."/>
            <person name="Jung K."/>
            <person name="Lee G.W."/>
            <person name="Oh S.K."/>
            <person name="Bae C."/>
            <person name="Kim S.B."/>
            <person name="Lee H.Y."/>
            <person name="Kim S.Y."/>
            <person name="Kim M.S."/>
            <person name="Kang B.C."/>
            <person name="Jo Y.D."/>
            <person name="Yang H.B."/>
            <person name="Jeong H.J."/>
            <person name="Kang W.H."/>
            <person name="Kwon J.K."/>
            <person name="Shin C."/>
            <person name="Lim J.Y."/>
            <person name="Park J.H."/>
            <person name="Huh J.H."/>
            <person name="Kim J.S."/>
            <person name="Kim B.D."/>
            <person name="Cohen O."/>
            <person name="Paran I."/>
            <person name="Suh M.C."/>
            <person name="Lee S.B."/>
            <person name="Kim Y.K."/>
            <person name="Shin Y."/>
            <person name="Noh S.J."/>
            <person name="Park J."/>
            <person name="Seo Y.S."/>
            <person name="Kwon S.Y."/>
            <person name="Kim H.A."/>
            <person name="Park J.M."/>
            <person name="Kim H.J."/>
            <person name="Choi S.B."/>
            <person name="Bosland P.W."/>
            <person name="Reeves G."/>
            <person name="Jo S.H."/>
            <person name="Lee B.W."/>
            <person name="Cho H.T."/>
            <person name="Choi H.S."/>
            <person name="Lee M.S."/>
            <person name="Yu Y."/>
            <person name="Do Choi Y."/>
            <person name="Park B.S."/>
            <person name="van Deynze A."/>
            <person name="Ashrafi H."/>
            <person name="Hill T."/>
            <person name="Kim W.T."/>
            <person name="Pai H.S."/>
            <person name="Ahn H.K."/>
            <person name="Yeam I."/>
            <person name="Giovannoni J.J."/>
            <person name="Rose J.K."/>
            <person name="Sorensen I."/>
            <person name="Lee S.J."/>
            <person name="Kim R.W."/>
            <person name="Choi I.Y."/>
            <person name="Choi B.S."/>
            <person name="Lim J.S."/>
            <person name="Lee Y.H."/>
            <person name="Choi D."/>
        </authorList>
    </citation>
    <scope>NUCLEOTIDE SEQUENCE [LARGE SCALE GENOMIC DNA]</scope>
    <source>
        <strain evidence="8">cv. CM334</strain>
    </source>
</reference>
<dbReference type="Proteomes" id="UP000222542">
    <property type="component" value="Unassembled WGS sequence"/>
</dbReference>
<evidence type="ECO:0000259" key="6">
    <source>
        <dbReference type="Pfam" id="PF25099"/>
    </source>
</evidence>
<feature type="domain" description="Patellin-1-6 C-terminal GOLD" evidence="6">
    <location>
        <begin position="450"/>
        <end position="530"/>
    </location>
</feature>
<dbReference type="AlphaFoldDB" id="A0A2G3A6M6"/>
<dbReference type="PANTHER" id="PTHR10663:SF375">
    <property type="entry name" value="LD29171P"/>
    <property type="match status" value="1"/>
</dbReference>
<keyword evidence="8" id="KW-1185">Reference proteome</keyword>
<name>A0A2G3A6M6_CAPAN</name>
<keyword evidence="3" id="KW-0653">Protein transport</keyword>
<evidence type="ECO:0000313" key="8">
    <source>
        <dbReference type="Proteomes" id="UP000222542"/>
    </source>
</evidence>
<evidence type="ECO:0000256" key="1">
    <source>
        <dbReference type="ARBA" id="ARBA00022448"/>
    </source>
</evidence>
<dbReference type="GO" id="GO:0005085">
    <property type="term" value="F:guanyl-nucleotide exchange factor activity"/>
    <property type="evidence" value="ECO:0007669"/>
    <property type="project" value="UniProtKB-KW"/>
</dbReference>
<evidence type="ECO:0000256" key="2">
    <source>
        <dbReference type="ARBA" id="ARBA00022658"/>
    </source>
</evidence>
<keyword evidence="1" id="KW-0813">Transport</keyword>
<evidence type="ECO:0000256" key="3">
    <source>
        <dbReference type="ARBA" id="ARBA00022927"/>
    </source>
</evidence>
<proteinExistence type="predicted"/>
<keyword evidence="2" id="KW-0344">Guanine-nucleotide releasing factor</keyword>
<dbReference type="InterPro" id="IPR056794">
    <property type="entry name" value="PATL1-6_C_GOLD"/>
</dbReference>
<accession>A0A2G3A6M6</accession>
<feature type="domain" description="Mon2/Sec7/BIG1-like dimerisation and cyclophilin-binding" evidence="5">
    <location>
        <begin position="45"/>
        <end position="179"/>
    </location>
</feature>
<comment type="caution">
    <text evidence="7">The sequence shown here is derived from an EMBL/GenBank/DDBJ whole genome shotgun (WGS) entry which is preliminary data.</text>
</comment>
<dbReference type="GO" id="GO:0015031">
    <property type="term" value="P:protein transport"/>
    <property type="evidence" value="ECO:0007669"/>
    <property type="project" value="UniProtKB-KW"/>
</dbReference>